<name>A0A1H4EYD3_9FLAO</name>
<evidence type="ECO:0000313" key="2">
    <source>
        <dbReference type="Proteomes" id="UP000198951"/>
    </source>
</evidence>
<dbReference type="EMBL" id="FNRD01000011">
    <property type="protein sequence ID" value="SEA89991.1"/>
    <property type="molecule type" value="Genomic_DNA"/>
</dbReference>
<keyword evidence="2" id="KW-1185">Reference proteome</keyword>
<dbReference type="RefSeq" id="WP_091091978.1">
    <property type="nucleotide sequence ID" value="NZ_FNRD01000011.1"/>
</dbReference>
<organism evidence="1 2">
    <name type="scientific">Flavobacterium gillisiae</name>
    <dbReference type="NCBI Taxonomy" id="150146"/>
    <lineage>
        <taxon>Bacteria</taxon>
        <taxon>Pseudomonadati</taxon>
        <taxon>Bacteroidota</taxon>
        <taxon>Flavobacteriia</taxon>
        <taxon>Flavobacteriales</taxon>
        <taxon>Flavobacteriaceae</taxon>
        <taxon>Flavobacterium</taxon>
    </lineage>
</organism>
<protein>
    <recommendedName>
        <fullName evidence="3">DUF1800 domain-containing protein</fullName>
    </recommendedName>
</protein>
<dbReference type="AlphaFoldDB" id="A0A1H4EYD3"/>
<dbReference type="Proteomes" id="UP000198951">
    <property type="component" value="Unassembled WGS sequence"/>
</dbReference>
<dbReference type="OrthoDB" id="9772295at2"/>
<dbReference type="STRING" id="150146.SAMN05443667_11169"/>
<dbReference type="InterPro" id="IPR014917">
    <property type="entry name" value="DUF1800"/>
</dbReference>
<gene>
    <name evidence="1" type="ORF">SAMN05443667_11169</name>
</gene>
<dbReference type="Pfam" id="PF08811">
    <property type="entry name" value="DUF1800"/>
    <property type="match status" value="1"/>
</dbReference>
<proteinExistence type="predicted"/>
<sequence length="469" mass="54972">MNQSALWSLRLGFSNKENSRIAQKGLRPFLEDSFKVSFDNTIPDFLKDSPKTIEELKQLRLLFKNASEEDKKEARQKENQTAQAMKQWWIDRMIDAEYPLQEKMTLLLHNHFVSTYQKVKVNYWVFQHNQILRKNAFGNFKTLTKEILKTNAMVRYLDNTDNKRGKINENLSRELLELFTLGIGNYSEDDVKNGAKGLAGLNLGEEGAQYRSVFEDNSVITYLGKTGVFKVDELVDIIFEQKNIPYLMTRKILEWFIYDNPKEELVRYYGDYFREMNFEFQPLLLKIFTEEFDKNTAGSKIKNPLEYSLQLLDELQLENVKSNVIVNFLKQQSMDLFNQPNVKGWEGGKSWLTTQIYLQRAIVADAYCQGRLYNRQKTERDMEDNMEEKTNQKNKIPKDKPIALNWQKGTNKVIIKGLTDRLLFGVSPEAQKDFETVLKYDFDPNAPNADQVVLRLFNTIIKEPEFQLI</sequence>
<evidence type="ECO:0000313" key="1">
    <source>
        <dbReference type="EMBL" id="SEA89991.1"/>
    </source>
</evidence>
<reference evidence="2" key="1">
    <citation type="submission" date="2016-10" db="EMBL/GenBank/DDBJ databases">
        <authorList>
            <person name="Varghese N."/>
            <person name="Submissions S."/>
        </authorList>
    </citation>
    <scope>NUCLEOTIDE SEQUENCE [LARGE SCALE GENOMIC DNA]</scope>
    <source>
        <strain evidence="2">DSM 22376</strain>
    </source>
</reference>
<evidence type="ECO:0008006" key="3">
    <source>
        <dbReference type="Google" id="ProtNLM"/>
    </source>
</evidence>
<accession>A0A1H4EYD3</accession>